<evidence type="ECO:0000256" key="2">
    <source>
        <dbReference type="ARBA" id="ARBA00022833"/>
    </source>
</evidence>
<dbReference type="Pfam" id="PF08240">
    <property type="entry name" value="ADH_N"/>
    <property type="match status" value="1"/>
</dbReference>
<keyword evidence="1 4" id="KW-0479">Metal-binding</keyword>
<gene>
    <name evidence="6" type="ORF">DCC39_10025</name>
</gene>
<dbReference type="Gene3D" id="3.90.180.10">
    <property type="entry name" value="Medium-chain alcohol dehydrogenases, catalytic domain"/>
    <property type="match status" value="1"/>
</dbReference>
<evidence type="ECO:0000313" key="6">
    <source>
        <dbReference type="EMBL" id="PWA11165.1"/>
    </source>
</evidence>
<evidence type="ECO:0000256" key="1">
    <source>
        <dbReference type="ARBA" id="ARBA00022723"/>
    </source>
</evidence>
<dbReference type="GO" id="GO:0016491">
    <property type="term" value="F:oxidoreductase activity"/>
    <property type="evidence" value="ECO:0007669"/>
    <property type="project" value="UniProtKB-KW"/>
</dbReference>
<keyword evidence="7" id="KW-1185">Reference proteome</keyword>
<proteinExistence type="inferred from homology"/>
<dbReference type="GO" id="GO:0008270">
    <property type="term" value="F:zinc ion binding"/>
    <property type="evidence" value="ECO:0007669"/>
    <property type="project" value="InterPro"/>
</dbReference>
<evidence type="ECO:0000259" key="5">
    <source>
        <dbReference type="SMART" id="SM00829"/>
    </source>
</evidence>
<comment type="caution">
    <text evidence="6">The sequence shown here is derived from an EMBL/GenBank/DDBJ whole genome shotgun (WGS) entry which is preliminary data.</text>
</comment>
<keyword evidence="3" id="KW-0560">Oxidoreductase</keyword>
<evidence type="ECO:0000313" key="7">
    <source>
        <dbReference type="Proteomes" id="UP000245998"/>
    </source>
</evidence>
<evidence type="ECO:0000256" key="4">
    <source>
        <dbReference type="RuleBase" id="RU361277"/>
    </source>
</evidence>
<dbReference type="PANTHER" id="PTHR43401">
    <property type="entry name" value="L-THREONINE 3-DEHYDROGENASE"/>
    <property type="match status" value="1"/>
</dbReference>
<dbReference type="SUPFAM" id="SSF50129">
    <property type="entry name" value="GroES-like"/>
    <property type="match status" value="1"/>
</dbReference>
<dbReference type="InterPro" id="IPR020843">
    <property type="entry name" value="ER"/>
</dbReference>
<comment type="cofactor">
    <cofactor evidence="4">
        <name>Zn(2+)</name>
        <dbReference type="ChEBI" id="CHEBI:29105"/>
    </cofactor>
</comment>
<dbReference type="InterPro" id="IPR036291">
    <property type="entry name" value="NAD(P)-bd_dom_sf"/>
</dbReference>
<protein>
    <submittedName>
        <fullName evidence="6">Sorbitol dehydrogenase</fullName>
    </submittedName>
</protein>
<dbReference type="Gene3D" id="3.40.50.720">
    <property type="entry name" value="NAD(P)-binding Rossmann-like Domain"/>
    <property type="match status" value="1"/>
</dbReference>
<dbReference type="InterPro" id="IPR013149">
    <property type="entry name" value="ADH-like_C"/>
</dbReference>
<comment type="similarity">
    <text evidence="4">Belongs to the zinc-containing alcohol dehydrogenase family.</text>
</comment>
<accession>A0A2U1K1N5</accession>
<organism evidence="6 7">
    <name type="scientific">Pueribacillus theae</name>
    <dbReference type="NCBI Taxonomy" id="2171751"/>
    <lineage>
        <taxon>Bacteria</taxon>
        <taxon>Bacillati</taxon>
        <taxon>Bacillota</taxon>
        <taxon>Bacilli</taxon>
        <taxon>Bacillales</taxon>
        <taxon>Bacillaceae</taxon>
        <taxon>Pueribacillus</taxon>
    </lineage>
</organism>
<dbReference type="EMBL" id="QCZG01000018">
    <property type="protein sequence ID" value="PWA11165.1"/>
    <property type="molecule type" value="Genomic_DNA"/>
</dbReference>
<evidence type="ECO:0000256" key="3">
    <source>
        <dbReference type="ARBA" id="ARBA00023002"/>
    </source>
</evidence>
<dbReference type="AlphaFoldDB" id="A0A2U1K1N5"/>
<dbReference type="InterPro" id="IPR011032">
    <property type="entry name" value="GroES-like_sf"/>
</dbReference>
<dbReference type="SMART" id="SM00829">
    <property type="entry name" value="PKS_ER"/>
    <property type="match status" value="1"/>
</dbReference>
<dbReference type="PANTHER" id="PTHR43401:SF2">
    <property type="entry name" value="L-THREONINE 3-DEHYDROGENASE"/>
    <property type="match status" value="1"/>
</dbReference>
<dbReference type="OrthoDB" id="9770238at2"/>
<sequence length="387" mass="42503">MCCVFYFKYSKKLIDKPYLVALLLTYTKWRLLIPQSAIFLEKEDGFMKAIYMDSPKAYDMSLKHTDELEPGPNEVIVKVNAAGICGTDLKIYQGKYPNIKWPIILGHEFSGQVAAVGEGVEGLPVSTNVTARPGISHCGRCRMCIEGKTNVCSEKNRLGFEQNGAFAEYVRVHKDQIHILPKEIDLTTAAMIEPLAVVVHALRSITIKPSDVVLVIGPGPIGLIALLLSKANGATVAISGLSKDQKKLTLARELGADLIIDAEKENDEKTLLELTNGDGPDIVLECTGTAGGVNKGLELSRTGGTYVQIGTWSHPLTVDFMKIAYKEITVKGSYGHTKLDWRDSIRLLQSGRIDLTPLIQGIYLMDEWEKAFKDAESGEKAKILIKP</sequence>
<dbReference type="PROSITE" id="PS00059">
    <property type="entry name" value="ADH_ZINC"/>
    <property type="match status" value="1"/>
</dbReference>
<keyword evidence="2 4" id="KW-0862">Zinc</keyword>
<dbReference type="Pfam" id="PF00107">
    <property type="entry name" value="ADH_zinc_N"/>
    <property type="match status" value="1"/>
</dbReference>
<reference evidence="6 7" key="1">
    <citation type="submission" date="2018-04" db="EMBL/GenBank/DDBJ databases">
        <title>Camelliibacillus theae gen. nov., sp. nov., isolated from Pu'er tea.</title>
        <authorList>
            <person name="Niu L."/>
        </authorList>
    </citation>
    <scope>NUCLEOTIDE SEQUENCE [LARGE SCALE GENOMIC DNA]</scope>
    <source>
        <strain evidence="6 7">T8</strain>
    </source>
</reference>
<dbReference type="InterPro" id="IPR050129">
    <property type="entry name" value="Zn_alcohol_dh"/>
</dbReference>
<dbReference type="InterPro" id="IPR013154">
    <property type="entry name" value="ADH-like_N"/>
</dbReference>
<feature type="domain" description="Enoyl reductase (ER)" evidence="5">
    <location>
        <begin position="56"/>
        <end position="385"/>
    </location>
</feature>
<name>A0A2U1K1N5_9BACI</name>
<dbReference type="SUPFAM" id="SSF51735">
    <property type="entry name" value="NAD(P)-binding Rossmann-fold domains"/>
    <property type="match status" value="1"/>
</dbReference>
<dbReference type="InterPro" id="IPR002328">
    <property type="entry name" value="ADH_Zn_CS"/>
</dbReference>
<dbReference type="Proteomes" id="UP000245998">
    <property type="component" value="Unassembled WGS sequence"/>
</dbReference>